<dbReference type="GO" id="GO:0005886">
    <property type="term" value="C:plasma membrane"/>
    <property type="evidence" value="ECO:0007669"/>
    <property type="project" value="UniProtKB-ARBA"/>
</dbReference>
<evidence type="ECO:0000313" key="3">
    <source>
        <dbReference type="EMBL" id="RKT45528.1"/>
    </source>
</evidence>
<dbReference type="OrthoDB" id="9814483at2"/>
<dbReference type="EMBL" id="RBXL01000001">
    <property type="protein sequence ID" value="RKT45528.1"/>
    <property type="molecule type" value="Genomic_DNA"/>
</dbReference>
<gene>
    <name evidence="3" type="ORF">BDD21_2989</name>
</gene>
<feature type="domain" description="VTT" evidence="2">
    <location>
        <begin position="28"/>
        <end position="140"/>
    </location>
</feature>
<feature type="transmembrane region" description="Helical" evidence="1">
    <location>
        <begin position="41"/>
        <end position="61"/>
    </location>
</feature>
<evidence type="ECO:0000313" key="4">
    <source>
        <dbReference type="Proteomes" id="UP000274556"/>
    </source>
</evidence>
<dbReference type="PANTHER" id="PTHR42709:SF4">
    <property type="entry name" value="INNER MEMBRANE PROTEIN YQAA"/>
    <property type="match status" value="1"/>
</dbReference>
<reference evidence="3 4" key="1">
    <citation type="submission" date="2018-10" db="EMBL/GenBank/DDBJ databases">
        <title>Genomic Encyclopedia of Archaeal and Bacterial Type Strains, Phase II (KMG-II): from individual species to whole genera.</title>
        <authorList>
            <person name="Goeker M."/>
        </authorList>
    </citation>
    <scope>NUCLEOTIDE SEQUENCE [LARGE SCALE GENOMIC DNA]</scope>
    <source>
        <strain evidence="3 4">DSM 235</strain>
    </source>
</reference>
<dbReference type="InterPro" id="IPR032816">
    <property type="entry name" value="VTT_dom"/>
</dbReference>
<sequence length="146" mass="15938">MAGLPGYLGLFLAALGSATLLPLQSEAVLVGLLLADAHAVWALLTVATIGNVLGAVVNWALGRGLERYRRRRWFPVSAHRLAQARGFYRRTGHWSLLLSWVPVVGDPLTLIAGVLREPLWRFLGLVTLAKGGRYLVLSSLVLGWPY</sequence>
<dbReference type="Pfam" id="PF09335">
    <property type="entry name" value="VTT_dom"/>
    <property type="match status" value="1"/>
</dbReference>
<dbReference type="RefSeq" id="WP_120797784.1">
    <property type="nucleotide sequence ID" value="NZ_RBXL01000001.1"/>
</dbReference>
<dbReference type="Proteomes" id="UP000274556">
    <property type="component" value="Unassembled WGS sequence"/>
</dbReference>
<keyword evidence="1" id="KW-1133">Transmembrane helix</keyword>
<comment type="caution">
    <text evidence="3">The sequence shown here is derived from an EMBL/GenBank/DDBJ whole genome shotgun (WGS) entry which is preliminary data.</text>
</comment>
<evidence type="ECO:0000259" key="2">
    <source>
        <dbReference type="Pfam" id="PF09335"/>
    </source>
</evidence>
<keyword evidence="4" id="KW-1185">Reference proteome</keyword>
<organism evidence="3 4">
    <name type="scientific">Thiocapsa rosea</name>
    <dbReference type="NCBI Taxonomy" id="69360"/>
    <lineage>
        <taxon>Bacteria</taxon>
        <taxon>Pseudomonadati</taxon>
        <taxon>Pseudomonadota</taxon>
        <taxon>Gammaproteobacteria</taxon>
        <taxon>Chromatiales</taxon>
        <taxon>Chromatiaceae</taxon>
        <taxon>Thiocapsa</taxon>
    </lineage>
</organism>
<dbReference type="InterPro" id="IPR051311">
    <property type="entry name" value="DedA_domain"/>
</dbReference>
<keyword evidence="1" id="KW-0812">Transmembrane</keyword>
<proteinExistence type="predicted"/>
<evidence type="ECO:0000256" key="1">
    <source>
        <dbReference type="SAM" id="Phobius"/>
    </source>
</evidence>
<protein>
    <submittedName>
        <fullName evidence="3">Membrane protein YqaA with SNARE-associated domain</fullName>
    </submittedName>
</protein>
<keyword evidence="1" id="KW-0472">Membrane</keyword>
<dbReference type="AlphaFoldDB" id="A0A495VCJ1"/>
<accession>A0A495VCJ1</accession>
<dbReference type="PANTHER" id="PTHR42709">
    <property type="entry name" value="ALKALINE PHOSPHATASE LIKE PROTEIN"/>
    <property type="match status" value="1"/>
</dbReference>
<feature type="transmembrane region" description="Helical" evidence="1">
    <location>
        <begin position="94"/>
        <end position="116"/>
    </location>
</feature>
<name>A0A495VCJ1_9GAMM</name>